<dbReference type="InterPro" id="IPR043127">
    <property type="entry name" value="Sec-1-like_dom3a"/>
</dbReference>
<dbReference type="Gene3D" id="3.90.830.10">
    <property type="entry name" value="Syntaxin Binding Protein 1, Chain A, domain 2"/>
    <property type="match status" value="1"/>
</dbReference>
<name>A0A060T6C6_BLAAD</name>
<dbReference type="InterPro" id="IPR036045">
    <property type="entry name" value="Sec1-like_sf"/>
</dbReference>
<dbReference type="PIRSF" id="PIRSF005715">
    <property type="entry name" value="VPS45_Sec1"/>
    <property type="match status" value="1"/>
</dbReference>
<dbReference type="SUPFAM" id="SSF56815">
    <property type="entry name" value="Sec1/munc18-like (SM) proteins"/>
    <property type="match status" value="1"/>
</dbReference>
<gene>
    <name evidence="2" type="ORF">GNLVRS02_ARAD1B10956g</name>
</gene>
<dbReference type="Gene3D" id="1.25.40.60">
    <property type="match status" value="1"/>
</dbReference>
<organism evidence="2">
    <name type="scientific">Blastobotrys adeninivorans</name>
    <name type="common">Yeast</name>
    <name type="synonym">Arxula adeninivorans</name>
    <dbReference type="NCBI Taxonomy" id="409370"/>
    <lineage>
        <taxon>Eukaryota</taxon>
        <taxon>Fungi</taxon>
        <taxon>Dikarya</taxon>
        <taxon>Ascomycota</taxon>
        <taxon>Saccharomycotina</taxon>
        <taxon>Dipodascomycetes</taxon>
        <taxon>Dipodascales</taxon>
        <taxon>Trichomonascaceae</taxon>
        <taxon>Blastobotrys</taxon>
    </lineage>
</organism>
<dbReference type="InterPro" id="IPR043154">
    <property type="entry name" value="Sec-1-like_dom1"/>
</dbReference>
<dbReference type="Gene3D" id="3.40.50.1910">
    <property type="match status" value="1"/>
</dbReference>
<dbReference type="PANTHER" id="PTHR11679">
    <property type="entry name" value="VESICLE PROTEIN SORTING-ASSOCIATED"/>
    <property type="match status" value="1"/>
</dbReference>
<evidence type="ECO:0000256" key="1">
    <source>
        <dbReference type="ARBA" id="ARBA00009884"/>
    </source>
</evidence>
<dbReference type="Pfam" id="PF00995">
    <property type="entry name" value="Sec1"/>
    <property type="match status" value="1"/>
</dbReference>
<accession>A0A060T6C6</accession>
<dbReference type="InterPro" id="IPR027482">
    <property type="entry name" value="Sec1-like_dom2"/>
</dbReference>
<dbReference type="Gene3D" id="3.40.50.2060">
    <property type="match status" value="1"/>
</dbReference>
<evidence type="ECO:0000313" key="2">
    <source>
        <dbReference type="EMBL" id="CDP36349.1"/>
    </source>
</evidence>
<proteinExistence type="inferred from homology"/>
<reference evidence="2" key="1">
    <citation type="submission" date="2014-02" db="EMBL/GenBank/DDBJ databases">
        <authorList>
            <person name="Genoscope - CEA"/>
        </authorList>
    </citation>
    <scope>NUCLEOTIDE SEQUENCE</scope>
    <source>
        <strain evidence="2">LS3</strain>
    </source>
</reference>
<dbReference type="PhylomeDB" id="A0A060T6C6"/>
<sequence>MAIETLDQSLRDKQVAAIERMLNLNQDDEKEDGVSTSGTIWKVLVFDTVGRDVVSSVLRVNDLFKNGVTVHMMLNADRYPIPDVPAVYFISPTAENIKIVAKDLANGLYESTHLNFTSPLPRNLLEDLAGQTVFTANKISSLYDQYLNFIVSEPNIYSLGMPNVYSILANPKSQEEQIEGLINQIVNGLFSVVLTCGEIPIIRCTRGNAAEMVAQKLDEKLRNHVLNLRGQSAPNSTSSSSSGASISRPVLVIVDRNIDLVSMFSHSWTYQCLISDACELNRNRISIQSEDEHGNVTKKSYDIDPHDFFWNENSGLPFPEVADNLDAALNKYKADARDITSRTGVTDLDELDPGSNAKHLKDAVTALPELTARKKTIDMHMNIATTLLKAIGDRGLAQFFEAEENVSKQTKATVLEHINNPAYKNPEDKLRMFLIYFLLTDNISTADLADYESALTAQGCDLSALTYVKRLKEITKMSLMSGYAQSGQTPQQQQQSGDLFKSFSGLTNKLTDRLKEGKLSEGFGNLISGVKNLLPASKDLAITKVVESILEPTPSNAATTDDYLYFDPKATRGSHTRPPKRNSYDEAIIFTVGGGNYFEYGNLQEWVARTGGTKRVAYGSTEICSPSTFLTECSSLGKL</sequence>
<protein>
    <submittedName>
        <fullName evidence="2">ARAD1B10956p</fullName>
    </submittedName>
</protein>
<dbReference type="EMBL" id="HG937692">
    <property type="protein sequence ID" value="CDP36349.1"/>
    <property type="molecule type" value="Genomic_DNA"/>
</dbReference>
<dbReference type="GO" id="GO:0016192">
    <property type="term" value="P:vesicle-mediated transport"/>
    <property type="evidence" value="ECO:0007669"/>
    <property type="project" value="InterPro"/>
</dbReference>
<dbReference type="InterPro" id="IPR001619">
    <property type="entry name" value="Sec1-like"/>
</dbReference>
<reference evidence="2" key="2">
    <citation type="submission" date="2014-06" db="EMBL/GenBank/DDBJ databases">
        <title>The complete genome of Blastobotrys (Arxula) adeninivorans LS3 - a yeast of biotechnological interest.</title>
        <authorList>
            <person name="Kunze G."/>
            <person name="Gaillardin C."/>
            <person name="Czernicka M."/>
            <person name="Durrens P."/>
            <person name="Martin T."/>
            <person name="Boer E."/>
            <person name="Gabaldon T."/>
            <person name="Cruz J."/>
            <person name="Talla E."/>
            <person name="Marck C."/>
            <person name="Goffeau A."/>
            <person name="Barbe V."/>
            <person name="Baret P."/>
            <person name="Baronian K."/>
            <person name="Beier S."/>
            <person name="Bleykasten C."/>
            <person name="Bode R."/>
            <person name="Casaregola S."/>
            <person name="Despons L."/>
            <person name="Fairhead C."/>
            <person name="Giersberg M."/>
            <person name="Gierski P."/>
            <person name="Hahnel U."/>
            <person name="Hartmann A."/>
            <person name="Jankowska D."/>
            <person name="Jubin C."/>
            <person name="Jung P."/>
            <person name="Lafontaine I."/>
            <person name="Leh-Louis V."/>
            <person name="Lemaire M."/>
            <person name="Marcet-Houben M."/>
            <person name="Mascher M."/>
            <person name="Morel G."/>
            <person name="Richard G.-F."/>
            <person name="Riechen J."/>
            <person name="Sacerdot C."/>
            <person name="Sarkar A."/>
            <person name="Savel G."/>
            <person name="Schacherer J."/>
            <person name="Sherman D."/>
            <person name="Straub M.-L."/>
            <person name="Stein N."/>
            <person name="Thierry A."/>
            <person name="Trautwein-Schult A."/>
            <person name="Westhof E."/>
            <person name="Worch S."/>
            <person name="Dujon B."/>
            <person name="Souciet J.-L."/>
            <person name="Wincker P."/>
            <person name="Scholz U."/>
            <person name="Neuveglise N."/>
        </authorList>
    </citation>
    <scope>NUCLEOTIDE SEQUENCE</scope>
    <source>
        <strain evidence="2">LS3</strain>
    </source>
</reference>
<comment type="similarity">
    <text evidence="1">Belongs to the STXBP/unc-18/SEC1 family.</text>
</comment>
<dbReference type="AlphaFoldDB" id="A0A060T6C6"/>